<evidence type="ECO:0000313" key="11">
    <source>
        <dbReference type="Proteomes" id="UP000293562"/>
    </source>
</evidence>
<dbReference type="GO" id="GO:0006465">
    <property type="term" value="P:signal peptide processing"/>
    <property type="evidence" value="ECO:0007669"/>
    <property type="project" value="InterPro"/>
</dbReference>
<dbReference type="InterPro" id="IPR047217">
    <property type="entry name" value="S49_SppA_67K_type_N"/>
</dbReference>
<dbReference type="PANTHER" id="PTHR33209">
    <property type="entry name" value="PROTEASE 4"/>
    <property type="match status" value="1"/>
</dbReference>
<evidence type="ECO:0000256" key="5">
    <source>
        <dbReference type="ARBA" id="ARBA00022825"/>
    </source>
</evidence>
<feature type="transmembrane region" description="Helical" evidence="8">
    <location>
        <begin position="12"/>
        <end position="35"/>
    </location>
</feature>
<dbReference type="InterPro" id="IPR004635">
    <property type="entry name" value="Pept_S49_SppA"/>
</dbReference>
<keyword evidence="5" id="KW-0720">Serine protease</keyword>
<dbReference type="Gene3D" id="3.90.226.10">
    <property type="entry name" value="2-enoyl-CoA Hydratase, Chain A, domain 1"/>
    <property type="match status" value="2"/>
</dbReference>
<accession>A0A4Q7VM64</accession>
<dbReference type="PANTHER" id="PTHR33209:SF1">
    <property type="entry name" value="PEPTIDASE S49 DOMAIN-CONTAINING PROTEIN"/>
    <property type="match status" value="1"/>
</dbReference>
<gene>
    <name evidence="10" type="ORF">EV201_2060</name>
</gene>
<organism evidence="10 11">
    <name type="scientific">Ancylomarina subtilis</name>
    <dbReference type="NCBI Taxonomy" id="1639035"/>
    <lineage>
        <taxon>Bacteria</taxon>
        <taxon>Pseudomonadati</taxon>
        <taxon>Bacteroidota</taxon>
        <taxon>Bacteroidia</taxon>
        <taxon>Marinilabiliales</taxon>
        <taxon>Marinifilaceae</taxon>
        <taxon>Ancylomarina</taxon>
    </lineage>
</organism>
<dbReference type="AlphaFoldDB" id="A0A4Q7VM64"/>
<proteinExistence type="inferred from homology"/>
<dbReference type="InterPro" id="IPR029045">
    <property type="entry name" value="ClpP/crotonase-like_dom_sf"/>
</dbReference>
<dbReference type="CDD" id="cd07018">
    <property type="entry name" value="S49_SppA_67K_type"/>
    <property type="match status" value="1"/>
</dbReference>
<dbReference type="GO" id="GO:0008236">
    <property type="term" value="F:serine-type peptidase activity"/>
    <property type="evidence" value="ECO:0007669"/>
    <property type="project" value="UniProtKB-KW"/>
</dbReference>
<dbReference type="Proteomes" id="UP000293562">
    <property type="component" value="Unassembled WGS sequence"/>
</dbReference>
<dbReference type="GO" id="GO:0016020">
    <property type="term" value="C:membrane"/>
    <property type="evidence" value="ECO:0007669"/>
    <property type="project" value="UniProtKB-SubCell"/>
</dbReference>
<evidence type="ECO:0000256" key="2">
    <source>
        <dbReference type="ARBA" id="ARBA00008683"/>
    </source>
</evidence>
<dbReference type="CDD" id="cd07023">
    <property type="entry name" value="S49_Sppa_N_C"/>
    <property type="match status" value="1"/>
</dbReference>
<evidence type="ECO:0000256" key="1">
    <source>
        <dbReference type="ARBA" id="ARBA00004370"/>
    </source>
</evidence>
<comment type="caution">
    <text evidence="10">The sequence shown here is derived from an EMBL/GenBank/DDBJ whole genome shotgun (WGS) entry which is preliminary data.</text>
</comment>
<evidence type="ECO:0000256" key="6">
    <source>
        <dbReference type="ARBA" id="ARBA00023136"/>
    </source>
</evidence>
<dbReference type="PIRSF" id="PIRSF001217">
    <property type="entry name" value="Protease_4_SppA"/>
    <property type="match status" value="1"/>
</dbReference>
<feature type="domain" description="Peptidase S49" evidence="9">
    <location>
        <begin position="129"/>
        <end position="280"/>
    </location>
</feature>
<sequence>MKNFFKITLASLLAFIIGSVLLLFIGMGIFGAIIASGDQPVNVKNNSVLEITLNKEIMDRGSDNPLDGFDFMSLKSEPKLGLNDILDCIEKAKTDDKIKGIYLNISDIASSFGGYAVAQEIRNKLKEFKTTGKFIVAYNNMGFSQKAYYLASVSDSIYLNPLANIWFTGMGGEMTFYKNFLKKIGVEAQVVRVGKYKSATEPYFLEKMSDASREQNLAYTNAMWNQMAEGIAQERDITVEAFNKLTNELAVRKPQHALDYKLIDGIIYEDEMVTKLKDLTGTRAKKKLNKIGIEKYIKAPKMNRTFSKNKIAVIYATGAIGFEQSSKSIGPELAQTIRKARQDSTIKAIVLRINSPGGSALISDIIWREVDLARQEKPVVASMGNVAASGGYYIACAADTIVADPNTITGSIGIYGLFFSGEELIKDKLGITTDPIGTHKYSSFGGGYPIPFMPFSSRKFNKQERMILQEFLNDGYDTFLSRVANGRHKTVEEIHEVAQGRVWNAIDAQKNGLVDVLGGLETAIAIAKEKAGIEDYRISSLPKEKDPFQAIMDDLTGNVKIRILKSELGVNYQYYEKTKEIMNMGGVQARIPYQIDLY</sequence>
<comment type="similarity">
    <text evidence="2">Belongs to the peptidase S49 family.</text>
</comment>
<evidence type="ECO:0000313" key="10">
    <source>
        <dbReference type="EMBL" id="RZT97391.1"/>
    </source>
</evidence>
<feature type="active site" description="Proton donor/acceptor" evidence="7">
    <location>
        <position position="197"/>
    </location>
</feature>
<feature type="domain" description="Peptidase S49" evidence="9">
    <location>
        <begin position="374"/>
        <end position="533"/>
    </location>
</feature>
<keyword evidence="11" id="KW-1185">Reference proteome</keyword>
<dbReference type="RefSeq" id="WP_130307420.1">
    <property type="nucleotide sequence ID" value="NZ_SHKN01000001.1"/>
</dbReference>
<reference evidence="10 11" key="1">
    <citation type="submission" date="2019-02" db="EMBL/GenBank/DDBJ databases">
        <title>Genomic Encyclopedia of Type Strains, Phase IV (KMG-IV): sequencing the most valuable type-strain genomes for metagenomic binning, comparative biology and taxonomic classification.</title>
        <authorList>
            <person name="Goeker M."/>
        </authorList>
    </citation>
    <scope>NUCLEOTIDE SEQUENCE [LARGE SCALE GENOMIC DNA]</scope>
    <source>
        <strain evidence="10 11">DSM 28825</strain>
    </source>
</reference>
<evidence type="ECO:0000256" key="8">
    <source>
        <dbReference type="SAM" id="Phobius"/>
    </source>
</evidence>
<dbReference type="EMBL" id="SHKN01000001">
    <property type="protein sequence ID" value="RZT97391.1"/>
    <property type="molecule type" value="Genomic_DNA"/>
</dbReference>
<dbReference type="Pfam" id="PF01343">
    <property type="entry name" value="Peptidase_S49"/>
    <property type="match status" value="2"/>
</dbReference>
<evidence type="ECO:0000256" key="3">
    <source>
        <dbReference type="ARBA" id="ARBA00022670"/>
    </source>
</evidence>
<dbReference type="NCBIfam" id="TIGR00706">
    <property type="entry name" value="SppA_dom"/>
    <property type="match status" value="1"/>
</dbReference>
<dbReference type="InterPro" id="IPR047272">
    <property type="entry name" value="S49_SppA_C"/>
</dbReference>
<evidence type="ECO:0000259" key="9">
    <source>
        <dbReference type="Pfam" id="PF01343"/>
    </source>
</evidence>
<evidence type="ECO:0000256" key="7">
    <source>
        <dbReference type="PIRSR" id="PIRSR001217-1"/>
    </source>
</evidence>
<dbReference type="NCBIfam" id="TIGR00705">
    <property type="entry name" value="SppA_67K"/>
    <property type="match status" value="1"/>
</dbReference>
<dbReference type="OrthoDB" id="9764363at2"/>
<feature type="active site" description="Nucleophile" evidence="7">
    <location>
        <position position="389"/>
    </location>
</feature>
<name>A0A4Q7VM64_9BACT</name>
<comment type="subcellular location">
    <subcellularLocation>
        <location evidence="1">Membrane</location>
    </subcellularLocation>
</comment>
<dbReference type="InterPro" id="IPR004634">
    <property type="entry name" value="Pept_S49_pIV"/>
</dbReference>
<dbReference type="InterPro" id="IPR002142">
    <property type="entry name" value="Peptidase_S49"/>
</dbReference>
<keyword evidence="6 8" id="KW-0472">Membrane</keyword>
<protein>
    <submittedName>
        <fullName evidence="10">Protease-4</fullName>
    </submittedName>
</protein>
<keyword evidence="4" id="KW-0378">Hydrolase</keyword>
<dbReference type="Gene3D" id="6.20.330.10">
    <property type="match status" value="2"/>
</dbReference>
<keyword evidence="3 10" id="KW-0645">Protease</keyword>
<evidence type="ECO:0000256" key="4">
    <source>
        <dbReference type="ARBA" id="ARBA00022801"/>
    </source>
</evidence>
<keyword evidence="8" id="KW-1133">Transmembrane helix</keyword>
<dbReference type="SUPFAM" id="SSF52096">
    <property type="entry name" value="ClpP/crotonase"/>
    <property type="match status" value="2"/>
</dbReference>
<keyword evidence="8" id="KW-0812">Transmembrane</keyword>